<feature type="compositionally biased region" description="Basic and acidic residues" evidence="4">
    <location>
        <begin position="1113"/>
        <end position="1133"/>
    </location>
</feature>
<dbReference type="InterPro" id="IPR044998">
    <property type="entry name" value="Timeless"/>
</dbReference>
<feature type="compositionally biased region" description="Basic and acidic residues" evidence="4">
    <location>
        <begin position="626"/>
        <end position="637"/>
    </location>
</feature>
<feature type="region of interest" description="Disordered" evidence="4">
    <location>
        <begin position="969"/>
        <end position="1376"/>
    </location>
</feature>
<feature type="compositionally biased region" description="Basic and acidic residues" evidence="4">
    <location>
        <begin position="971"/>
        <end position="988"/>
    </location>
</feature>
<feature type="compositionally biased region" description="Basic and acidic residues" evidence="4">
    <location>
        <begin position="1141"/>
        <end position="1152"/>
    </location>
</feature>
<accession>A0A8J4PV84</accession>
<sequence>MDYQLEKELISILQELGSFKEKRIKDPNSNNNNATIVKKEYHIGEDCLKAARSLYRMLDFEDDNGVFQHLGNFNVVGNKLVPILIHHCHIKPLALVTLKILVKLTLQLQIHIESVDIQKQTEYFITYKESLLSKELFHNLLSLLREPMTNIAMSNGNSEDQAFIELILTLIKNILQIKDPLSTKSIDKEYLCTMHNDLILLLEETHILELFLVLAQNISTNKTLRNNLIYSFLLLEIFALLLKNDNPDKIWKTVEKEDIDSGKVKSTASTTTTTQGSEEADSLMNLYQREKMLTMNNRNRNISSSRSRFIGTFVSVNKDDGSKKVINQSLPQLKTKVQKVLPSTVSASLFGSRVRHAVPFNIQTPSSSKVLLVLKSWAEQFLDGCYNSLMSIVIRHISREDASEILESDRINFLFVTRFFTGFSLQLLQYHERAQKAKGSSPDTASHDNDDSDEEHLIGEHIRNNITDCLSSTLTFTNFQIILNICETYETKKRYKQLEVAVATLKEMIAILNFLSISSDEDQSKISHKMQSEIYYNKDIFLKKVIDLVRLYNPSLLSKEMLNDLVTLTFSTINMVETFCKKFNAIAIKKKKSRKAHSLNKKNKLVDSDDEDFVTKGDDDNIDNLIDDKEQQDKESQDPQSQDQTQEKEKEKDKSDDEDGDADADGDYQQNDSDIEEEDDEEDEIQTLKFEQFLAEFAQPDVIKNFSLALGNYHNNSEVMNYQITNFFSTISREFGLEPMFYQLSIFYLFKNLMDDQLFLKNPRATQLIVLIQEILTNFFKLSKENPAFFLDILYPKLKTDCYYMNNQKENANINDEDDDYKSDDGNGDKVLAMDLDNNNDDVSDSELVVTSRYSKLEDGLDKAKLGALVKKLLKTKKGQSVVEWIQVNMIMAIENRNREKSLKNFTPFGFAYTGNENYNTLDTLKTLFTTLKFRTPTSRRDLYTVPEYKTFNSSYLTTIYETIKSTVHQVNKEKESPKKSKKSIRDNSDDDGNSNNSDNSDNDQETKEKSEDDDDQDKSSKVKKNRLRKMEKKIVSSDNDEDDDDQEMNERDNDEDEEQTISLTKEKPNLEDSDQEQEQEEEEQEVDNTEQQQEEEEGKETDKQKRKREKKEKKEEKKRQKQERKAARAARREAKRLKREAKAEKKKKAELEAEEENEEVEQEEQEEQKVKKTTKSTKQSKKTTKKQVESSESEQEEEEQEEEEQAKPVKKSLKQKKTTKKQVESSESEQEEESSEEEKQVKSKPKPKPIPSKKTSKKVESESEPEPEVEVEEKKISSEEESSSSEEEITVPKKQLIRRNVVITKPIHNRSKKAPAQQKQQDSESEKSVEEEPTDDSDSETEKKTHSSKTLPKRKEMTRGTVKEEIVNKKKQKTK</sequence>
<dbReference type="GO" id="GO:0006281">
    <property type="term" value="P:DNA repair"/>
    <property type="evidence" value="ECO:0007669"/>
    <property type="project" value="TreeGrafter"/>
</dbReference>
<dbReference type="GO" id="GO:0003677">
    <property type="term" value="F:DNA binding"/>
    <property type="evidence" value="ECO:0007669"/>
    <property type="project" value="TreeGrafter"/>
</dbReference>
<dbReference type="Pfam" id="PF04821">
    <property type="entry name" value="TIMELESS"/>
    <property type="match status" value="1"/>
</dbReference>
<feature type="compositionally biased region" description="Basic residues" evidence="4">
    <location>
        <begin position="1172"/>
        <end position="1186"/>
    </location>
</feature>
<gene>
    <name evidence="6" type="ORF">CYY_005142</name>
</gene>
<proteinExistence type="predicted"/>
<dbReference type="GO" id="GO:0031298">
    <property type="term" value="C:replication fork protection complex"/>
    <property type="evidence" value="ECO:0007669"/>
    <property type="project" value="TreeGrafter"/>
</dbReference>
<feature type="region of interest" description="Disordered" evidence="4">
    <location>
        <begin position="610"/>
        <end position="682"/>
    </location>
</feature>
<feature type="compositionally biased region" description="Basic residues" evidence="4">
    <location>
        <begin position="1022"/>
        <end position="1032"/>
    </location>
</feature>
<feature type="domain" description="Timeless N-terminal" evidence="5">
    <location>
        <begin position="40"/>
        <end position="314"/>
    </location>
</feature>
<evidence type="ECO:0000256" key="1">
    <source>
        <dbReference type="ARBA" id="ARBA00004123"/>
    </source>
</evidence>
<evidence type="ECO:0000256" key="4">
    <source>
        <dbReference type="SAM" id="MobiDB-lite"/>
    </source>
</evidence>
<dbReference type="PANTHER" id="PTHR22940:SF4">
    <property type="entry name" value="PROTEIN TIMELESS HOMOLOG"/>
    <property type="match status" value="1"/>
</dbReference>
<protein>
    <recommendedName>
        <fullName evidence="5">Timeless N-terminal domain-containing protein</fullName>
    </recommendedName>
</protein>
<feature type="compositionally biased region" description="Basic residues" evidence="4">
    <location>
        <begin position="1209"/>
        <end position="1221"/>
    </location>
</feature>
<evidence type="ECO:0000256" key="3">
    <source>
        <dbReference type="ARBA" id="ARBA00023306"/>
    </source>
</evidence>
<dbReference type="Proteomes" id="UP000695562">
    <property type="component" value="Unassembled WGS sequence"/>
</dbReference>
<reference evidence="6" key="1">
    <citation type="submission" date="2020-01" db="EMBL/GenBank/DDBJ databases">
        <title>Development of genomics and gene disruption for Polysphondylium violaceum indicates a role for the polyketide synthase stlB in stalk morphogenesis.</title>
        <authorList>
            <person name="Narita B."/>
            <person name="Kawabe Y."/>
            <person name="Kin K."/>
            <person name="Saito T."/>
            <person name="Gibbs R."/>
            <person name="Kuspa A."/>
            <person name="Muzny D."/>
            <person name="Queller D."/>
            <person name="Richards S."/>
            <person name="Strassman J."/>
            <person name="Sucgang R."/>
            <person name="Worley K."/>
            <person name="Schaap P."/>
        </authorList>
    </citation>
    <scope>NUCLEOTIDE SEQUENCE</scope>
    <source>
        <strain evidence="6">QSvi11</strain>
    </source>
</reference>
<evidence type="ECO:0000256" key="2">
    <source>
        <dbReference type="ARBA" id="ARBA00023242"/>
    </source>
</evidence>
<feature type="compositionally biased region" description="Acidic residues" evidence="4">
    <location>
        <begin position="1280"/>
        <end position="1290"/>
    </location>
</feature>
<dbReference type="OrthoDB" id="310853at2759"/>
<name>A0A8J4PV84_9MYCE</name>
<feature type="compositionally biased region" description="Acidic residues" evidence="4">
    <location>
        <begin position="1039"/>
        <end position="1060"/>
    </location>
</feature>
<feature type="compositionally biased region" description="Acidic residues" evidence="4">
    <location>
        <begin position="1072"/>
        <end position="1100"/>
    </location>
</feature>
<keyword evidence="2" id="KW-0539">Nucleus</keyword>
<comment type="subcellular location">
    <subcellularLocation>
        <location evidence="1">Nucleus</location>
    </subcellularLocation>
</comment>
<dbReference type="EMBL" id="AJWJ01000197">
    <property type="protein sequence ID" value="KAF2073557.1"/>
    <property type="molecule type" value="Genomic_DNA"/>
</dbReference>
<feature type="compositionally biased region" description="Basic and acidic residues" evidence="4">
    <location>
        <begin position="645"/>
        <end position="655"/>
    </location>
</feature>
<comment type="caution">
    <text evidence="6">The sequence shown here is derived from an EMBL/GenBank/DDBJ whole genome shotgun (WGS) entry which is preliminary data.</text>
</comment>
<feature type="compositionally biased region" description="Basic and acidic residues" evidence="4">
    <location>
        <begin position="1322"/>
        <end position="1331"/>
    </location>
</feature>
<dbReference type="InterPro" id="IPR006906">
    <property type="entry name" value="Timeless_N"/>
</dbReference>
<dbReference type="GO" id="GO:0043111">
    <property type="term" value="P:replication fork arrest"/>
    <property type="evidence" value="ECO:0007669"/>
    <property type="project" value="TreeGrafter"/>
</dbReference>
<evidence type="ECO:0000313" key="7">
    <source>
        <dbReference type="Proteomes" id="UP000695562"/>
    </source>
</evidence>
<evidence type="ECO:0000313" key="6">
    <source>
        <dbReference type="EMBL" id="KAF2073557.1"/>
    </source>
</evidence>
<feature type="compositionally biased region" description="Acidic residues" evidence="4">
    <location>
        <begin position="673"/>
        <end position="682"/>
    </location>
</feature>
<feature type="compositionally biased region" description="Acidic residues" evidence="4">
    <location>
        <begin position="656"/>
        <end position="666"/>
    </location>
</feature>
<keyword evidence="3" id="KW-0131">Cell cycle</keyword>
<feature type="compositionally biased region" description="Acidic residues" evidence="4">
    <location>
        <begin position="1192"/>
        <end position="1205"/>
    </location>
</feature>
<dbReference type="GO" id="GO:0000076">
    <property type="term" value="P:DNA replication checkpoint signaling"/>
    <property type="evidence" value="ECO:0007669"/>
    <property type="project" value="TreeGrafter"/>
</dbReference>
<dbReference type="PANTHER" id="PTHR22940">
    <property type="entry name" value="TIMEOUT/TIMELESS-2"/>
    <property type="match status" value="1"/>
</dbReference>
<feature type="compositionally biased region" description="Acidic residues" evidence="4">
    <location>
        <begin position="1153"/>
        <end position="1167"/>
    </location>
</feature>
<feature type="compositionally biased region" description="Basic and acidic residues" evidence="4">
    <location>
        <begin position="1354"/>
        <end position="1369"/>
    </location>
</feature>
<feature type="compositionally biased region" description="Acidic residues" evidence="4">
    <location>
        <begin position="1227"/>
        <end position="1237"/>
    </location>
</feature>
<feature type="compositionally biased region" description="Acidic residues" evidence="4">
    <location>
        <begin position="1263"/>
        <end position="1272"/>
    </location>
</feature>
<organism evidence="6 7">
    <name type="scientific">Polysphondylium violaceum</name>
    <dbReference type="NCBI Taxonomy" id="133409"/>
    <lineage>
        <taxon>Eukaryota</taxon>
        <taxon>Amoebozoa</taxon>
        <taxon>Evosea</taxon>
        <taxon>Eumycetozoa</taxon>
        <taxon>Dictyostelia</taxon>
        <taxon>Dictyosteliales</taxon>
        <taxon>Dictyosteliaceae</taxon>
        <taxon>Polysphondylium</taxon>
    </lineage>
</organism>
<evidence type="ECO:0000259" key="5">
    <source>
        <dbReference type="Pfam" id="PF04821"/>
    </source>
</evidence>
<keyword evidence="7" id="KW-1185">Reference proteome</keyword>